<dbReference type="RefSeq" id="WP_057645863.1">
    <property type="nucleotide sequence ID" value="NZ_LLXU01000060.1"/>
</dbReference>
<accession>A0A0R0AL65</accession>
<keyword evidence="3" id="KW-1185">Reference proteome</keyword>
<feature type="signal peptide" evidence="1">
    <location>
        <begin position="1"/>
        <end position="19"/>
    </location>
</feature>
<dbReference type="Pfam" id="PF07920">
    <property type="entry name" value="DUF1684"/>
    <property type="match status" value="1"/>
</dbReference>
<dbReference type="OrthoDB" id="5493262at2"/>
<dbReference type="EMBL" id="LLXU01000060">
    <property type="protein sequence ID" value="KRG45829.1"/>
    <property type="molecule type" value="Genomic_DNA"/>
</dbReference>
<proteinExistence type="predicted"/>
<evidence type="ECO:0000313" key="2">
    <source>
        <dbReference type="EMBL" id="KRG45829.1"/>
    </source>
</evidence>
<dbReference type="Proteomes" id="UP000051802">
    <property type="component" value="Unassembled WGS sequence"/>
</dbReference>
<evidence type="ECO:0008006" key="4">
    <source>
        <dbReference type="Google" id="ProtNLM"/>
    </source>
</evidence>
<gene>
    <name evidence="2" type="ORF">ARC20_07190</name>
</gene>
<feature type="chain" id="PRO_5006390946" description="DUF1684 domain-containing protein" evidence="1">
    <location>
        <begin position="20"/>
        <end position="309"/>
    </location>
</feature>
<organism evidence="2 3">
    <name type="scientific">Stenotrophomonas panacihumi</name>
    <dbReference type="NCBI Taxonomy" id="676599"/>
    <lineage>
        <taxon>Bacteria</taxon>
        <taxon>Pseudomonadati</taxon>
        <taxon>Pseudomonadota</taxon>
        <taxon>Gammaproteobacteria</taxon>
        <taxon>Lysobacterales</taxon>
        <taxon>Lysobacteraceae</taxon>
        <taxon>Stenotrophomonas</taxon>
    </lineage>
</organism>
<dbReference type="AlphaFoldDB" id="A0A0R0AL65"/>
<dbReference type="PANTHER" id="PTHR41913:SF1">
    <property type="entry name" value="DUF1684 DOMAIN-CONTAINING PROTEIN"/>
    <property type="match status" value="1"/>
</dbReference>
<sequence>MRWRAWAVCGLAMVMAACSDGAGTATSASALLGARDADGYSAQIEKWRKARLDALRAPDGWLSYTGSGRLRPGSYRVGTAADNDIGLSSGPPRLGLLTVEEGRIRFEAARGVDVRLRGQPVAQVQLVPEEAGRKADRLDVGGSQFYVVRTGPVYGWRFRDPDAPMRHKLSEIEHFPVDPRWRVQARWIPYAKPKPITLLTSIGTPLAAWIPGEAVFERDGHQYRLHPVTQPNDTKLFFIFSDRTSGKETYGGARYLFVEPPADGTLVLDFNRAENPPCALTPHLVCPIAPPANRLDLAVNAGEKTYIAN</sequence>
<evidence type="ECO:0000313" key="3">
    <source>
        <dbReference type="Proteomes" id="UP000051802"/>
    </source>
</evidence>
<name>A0A0R0AL65_9GAMM</name>
<comment type="caution">
    <text evidence="2">The sequence shown here is derived from an EMBL/GenBank/DDBJ whole genome shotgun (WGS) entry which is preliminary data.</text>
</comment>
<dbReference type="STRING" id="676599.ARC20_07190"/>
<dbReference type="PROSITE" id="PS51257">
    <property type="entry name" value="PROKAR_LIPOPROTEIN"/>
    <property type="match status" value="1"/>
</dbReference>
<reference evidence="2 3" key="1">
    <citation type="submission" date="2015-10" db="EMBL/GenBank/DDBJ databases">
        <title>Genome sequencing and analysis of members of genus Stenotrophomonas.</title>
        <authorList>
            <person name="Patil P.P."/>
            <person name="Midha S."/>
            <person name="Patil P.B."/>
        </authorList>
    </citation>
    <scope>NUCLEOTIDE SEQUENCE [LARGE SCALE GENOMIC DNA]</scope>
    <source>
        <strain evidence="2 3">JCM 16536</strain>
    </source>
</reference>
<dbReference type="PANTHER" id="PTHR41913">
    <property type="entry name" value="DUF1684 DOMAIN-CONTAINING PROTEIN"/>
    <property type="match status" value="1"/>
</dbReference>
<evidence type="ECO:0000256" key="1">
    <source>
        <dbReference type="SAM" id="SignalP"/>
    </source>
</evidence>
<protein>
    <recommendedName>
        <fullName evidence="4">DUF1684 domain-containing protein</fullName>
    </recommendedName>
</protein>
<dbReference type="InterPro" id="IPR012467">
    <property type="entry name" value="DUF1684"/>
</dbReference>
<keyword evidence="1" id="KW-0732">Signal</keyword>